<dbReference type="Pfam" id="PF00884">
    <property type="entry name" value="Sulfatase"/>
    <property type="match status" value="1"/>
</dbReference>
<reference evidence="8 9" key="1">
    <citation type="submission" date="2023-04" db="EMBL/GenBank/DDBJ databases">
        <title>Marinobulbifer ophiurae gen. nov., sp. Nov., isolate from tissue of brittle star Ophioplocus japonicus.</title>
        <authorList>
            <person name="Kawano K."/>
            <person name="Sawayama S."/>
            <person name="Nakagawa S."/>
        </authorList>
    </citation>
    <scope>NUCLEOTIDE SEQUENCE [LARGE SCALE GENOMIC DNA]</scope>
    <source>
        <strain evidence="8 9">NKW57</strain>
    </source>
</reference>
<dbReference type="PROSITE" id="PS00149">
    <property type="entry name" value="SULFATASE_2"/>
    <property type="match status" value="1"/>
</dbReference>
<dbReference type="Proteomes" id="UP001224392">
    <property type="component" value="Unassembled WGS sequence"/>
</dbReference>
<dbReference type="SUPFAM" id="SSF53649">
    <property type="entry name" value="Alkaline phosphatase-like"/>
    <property type="match status" value="1"/>
</dbReference>
<keyword evidence="6" id="KW-0732">Signal</keyword>
<keyword evidence="5" id="KW-0472">Membrane</keyword>
<dbReference type="Gene3D" id="3.30.1120.10">
    <property type="match status" value="1"/>
</dbReference>
<sequence length="613" mass="67963">MHRKSGSRARRTGKRFARTLLCTSLAAAISAAAQESISESANQIEIPNVEAKRPNILVILADDLGYTDIGAYGSEISTPNLDDLAKGGLRFSKYRTAPSCAPTRAMLMSGVDSHRAGVANIAEALTPAQSHSPFYQGHLRKDVVTIATQLRDAGYHTYMAGKWHLGYKDPALRPINRGFEQTVMMPYSGGDNWSNKSYLPLYEKTLWFENGEPYELPEDFYSSEFLIDKAIAQIDSNRADGKPFFTYLPFMAVHLPMQAPREYTQKYLETYSHGWDPIRSQRQQAAKALGLVPADAAMKRMNTTADWEALSDEEQRYNAKRMAVYAGMVDAMDFHIGRLLQYLKDIGEYDNTVIVFTSDNGPEPNEITGPQRLVMLNLLDYTDDYDTLGEKGSYGTIGPSFASAAASPLGHYKFHSGEGGMRVPLLVSGPAVAEPLRGQISHATAFVKDLAPTLLGLAGVADHRGRYRGRTVEPITGRSLLPLLEQPTAAVYGPQDTIAYEIGGNAALIKGDYKITFNRGPNNDGQWHLYHIERDPGETTPLEQREPARFAELLSDYEAYVRDNGVLPVPPDYNQRRQVTRNAVRQRLPQIALSVGLLLAGVATLLLWRRRRG</sequence>
<keyword evidence="3" id="KW-0378">Hydrolase</keyword>
<dbReference type="InterPro" id="IPR017850">
    <property type="entry name" value="Alkaline_phosphatase_core_sf"/>
</dbReference>
<evidence type="ECO:0000256" key="6">
    <source>
        <dbReference type="SAM" id="SignalP"/>
    </source>
</evidence>
<dbReference type="InterPro" id="IPR050738">
    <property type="entry name" value="Sulfatase"/>
</dbReference>
<proteinExistence type="inferred from homology"/>
<evidence type="ECO:0000256" key="4">
    <source>
        <dbReference type="ARBA" id="ARBA00022837"/>
    </source>
</evidence>
<keyword evidence="5" id="KW-0812">Transmembrane</keyword>
<evidence type="ECO:0000256" key="3">
    <source>
        <dbReference type="ARBA" id="ARBA00022801"/>
    </source>
</evidence>
<evidence type="ECO:0000313" key="8">
    <source>
        <dbReference type="EMBL" id="GMG86718.1"/>
    </source>
</evidence>
<dbReference type="PANTHER" id="PTHR42693">
    <property type="entry name" value="ARYLSULFATASE FAMILY MEMBER"/>
    <property type="match status" value="1"/>
</dbReference>
<feature type="chain" id="PRO_5045749495" evidence="6">
    <location>
        <begin position="34"/>
        <end position="613"/>
    </location>
</feature>
<feature type="signal peptide" evidence="6">
    <location>
        <begin position="1"/>
        <end position="33"/>
    </location>
</feature>
<evidence type="ECO:0000313" key="9">
    <source>
        <dbReference type="Proteomes" id="UP001224392"/>
    </source>
</evidence>
<feature type="transmembrane region" description="Helical" evidence="5">
    <location>
        <begin position="588"/>
        <end position="608"/>
    </location>
</feature>
<feature type="domain" description="Sulfatase N-terminal" evidence="7">
    <location>
        <begin position="54"/>
        <end position="460"/>
    </location>
</feature>
<keyword evidence="2" id="KW-0479">Metal-binding</keyword>
<dbReference type="Gene3D" id="3.40.720.10">
    <property type="entry name" value="Alkaline Phosphatase, subunit A"/>
    <property type="match status" value="1"/>
</dbReference>
<dbReference type="InterPro" id="IPR000917">
    <property type="entry name" value="Sulfatase_N"/>
</dbReference>
<keyword evidence="9" id="KW-1185">Reference proteome</keyword>
<dbReference type="InterPro" id="IPR024607">
    <property type="entry name" value="Sulfatase_CS"/>
</dbReference>
<evidence type="ECO:0000256" key="1">
    <source>
        <dbReference type="ARBA" id="ARBA00008779"/>
    </source>
</evidence>
<dbReference type="CDD" id="cd16025">
    <property type="entry name" value="PAS_like"/>
    <property type="match status" value="1"/>
</dbReference>
<dbReference type="EMBL" id="BSYJ01000002">
    <property type="protein sequence ID" value="GMG86718.1"/>
    <property type="molecule type" value="Genomic_DNA"/>
</dbReference>
<keyword evidence="4" id="KW-0106">Calcium</keyword>
<dbReference type="PANTHER" id="PTHR42693:SF33">
    <property type="entry name" value="ARYLSULFATASE"/>
    <property type="match status" value="1"/>
</dbReference>
<gene>
    <name evidence="8" type="primary">atsA</name>
    <name evidence="8" type="ORF">MNKW57_10390</name>
</gene>
<accession>A0ABQ6LX85</accession>
<protein>
    <submittedName>
        <fullName evidence="8">Arylsulfatase AtsA</fullName>
    </submittedName>
</protein>
<evidence type="ECO:0000259" key="7">
    <source>
        <dbReference type="Pfam" id="PF00884"/>
    </source>
</evidence>
<evidence type="ECO:0000256" key="2">
    <source>
        <dbReference type="ARBA" id="ARBA00022723"/>
    </source>
</evidence>
<evidence type="ECO:0000256" key="5">
    <source>
        <dbReference type="SAM" id="Phobius"/>
    </source>
</evidence>
<keyword evidence="5" id="KW-1133">Transmembrane helix</keyword>
<organism evidence="8 9">
    <name type="scientific">Biformimicrobium ophioploci</name>
    <dbReference type="NCBI Taxonomy" id="3036711"/>
    <lineage>
        <taxon>Bacteria</taxon>
        <taxon>Pseudomonadati</taxon>
        <taxon>Pseudomonadota</taxon>
        <taxon>Gammaproteobacteria</taxon>
        <taxon>Cellvibrionales</taxon>
        <taxon>Microbulbiferaceae</taxon>
        <taxon>Biformimicrobium</taxon>
    </lineage>
</organism>
<name>A0ABQ6LX85_9GAMM</name>
<comment type="caution">
    <text evidence="8">The sequence shown here is derived from an EMBL/GenBank/DDBJ whole genome shotgun (WGS) entry which is preliminary data.</text>
</comment>
<comment type="similarity">
    <text evidence="1">Belongs to the sulfatase family.</text>
</comment>
<dbReference type="RefSeq" id="WP_285763282.1">
    <property type="nucleotide sequence ID" value="NZ_BSYJ01000002.1"/>
</dbReference>